<keyword evidence="5" id="KW-1185">Reference proteome</keyword>
<comment type="caution">
    <text evidence="4">The sequence shown here is derived from an EMBL/GenBank/DDBJ whole genome shotgun (WGS) entry which is preliminary data.</text>
</comment>
<evidence type="ECO:0000259" key="3">
    <source>
        <dbReference type="Pfam" id="PF13023"/>
    </source>
</evidence>
<dbReference type="PANTHER" id="PTHR11845">
    <property type="entry name" value="5'-DEOXYNUCLEOTIDASE HDDC2"/>
    <property type="match status" value="1"/>
</dbReference>
<sequence>FDLLRLLEKLNSPYRGWVKRGIPNSDLETISQHIYQMAMILIVYPGWENVDDWLAAVEMAIVYNAPEVISGDVIPSDNISRERKQICKELSLDYLICLSRESRNDIFASCISRLWKEYKEAASYIS</sequence>
<dbReference type="RefSeq" id="XP_062653624.1">
    <property type="nucleotide sequence ID" value="XM_062801072.1"/>
</dbReference>
<evidence type="ECO:0000256" key="1">
    <source>
        <dbReference type="ARBA" id="ARBA00022723"/>
    </source>
</evidence>
<evidence type="ECO:0000313" key="4">
    <source>
        <dbReference type="EMBL" id="KAK3290110.1"/>
    </source>
</evidence>
<organism evidence="4 5">
    <name type="scientific">Chaetomium fimeti</name>
    <dbReference type="NCBI Taxonomy" id="1854472"/>
    <lineage>
        <taxon>Eukaryota</taxon>
        <taxon>Fungi</taxon>
        <taxon>Dikarya</taxon>
        <taxon>Ascomycota</taxon>
        <taxon>Pezizomycotina</taxon>
        <taxon>Sordariomycetes</taxon>
        <taxon>Sordariomycetidae</taxon>
        <taxon>Sordariales</taxon>
        <taxon>Chaetomiaceae</taxon>
        <taxon>Chaetomium</taxon>
    </lineage>
</organism>
<dbReference type="PANTHER" id="PTHR11845:SF13">
    <property type="entry name" value="5'-DEOXYNUCLEOTIDASE HDDC2"/>
    <property type="match status" value="1"/>
</dbReference>
<feature type="non-terminal residue" evidence="4">
    <location>
        <position position="1"/>
    </location>
</feature>
<keyword evidence="2" id="KW-0378">Hydrolase</keyword>
<keyword evidence="1" id="KW-0479">Metal-binding</keyword>
<dbReference type="InterPro" id="IPR039356">
    <property type="entry name" value="YfbR/HDDC2"/>
</dbReference>
<evidence type="ECO:0000313" key="5">
    <source>
        <dbReference type="Proteomes" id="UP001278766"/>
    </source>
</evidence>
<dbReference type="SUPFAM" id="SSF109604">
    <property type="entry name" value="HD-domain/PDEase-like"/>
    <property type="match status" value="1"/>
</dbReference>
<dbReference type="Proteomes" id="UP001278766">
    <property type="component" value="Unassembled WGS sequence"/>
</dbReference>
<name>A0AAE0H4Z3_9PEZI</name>
<gene>
    <name evidence="4" type="ORF">B0H64DRAFT_332830</name>
</gene>
<dbReference type="GO" id="GO:0046872">
    <property type="term" value="F:metal ion binding"/>
    <property type="evidence" value="ECO:0007669"/>
    <property type="project" value="UniProtKB-KW"/>
</dbReference>
<evidence type="ECO:0000256" key="2">
    <source>
        <dbReference type="ARBA" id="ARBA00022801"/>
    </source>
</evidence>
<dbReference type="GeneID" id="87838020"/>
<dbReference type="Gene3D" id="1.10.3210.10">
    <property type="entry name" value="Hypothetical protein af1432"/>
    <property type="match status" value="1"/>
</dbReference>
<dbReference type="GO" id="GO:0002953">
    <property type="term" value="F:5'-deoxynucleotidase activity"/>
    <property type="evidence" value="ECO:0007669"/>
    <property type="project" value="InterPro"/>
</dbReference>
<accession>A0AAE0H4Z3</accession>
<reference evidence="4" key="1">
    <citation type="journal article" date="2023" name="Mol. Phylogenet. Evol.">
        <title>Genome-scale phylogeny and comparative genomics of the fungal order Sordariales.</title>
        <authorList>
            <person name="Hensen N."/>
            <person name="Bonometti L."/>
            <person name="Westerberg I."/>
            <person name="Brannstrom I.O."/>
            <person name="Guillou S."/>
            <person name="Cros-Aarteil S."/>
            <person name="Calhoun S."/>
            <person name="Haridas S."/>
            <person name="Kuo A."/>
            <person name="Mondo S."/>
            <person name="Pangilinan J."/>
            <person name="Riley R."/>
            <person name="LaButti K."/>
            <person name="Andreopoulos B."/>
            <person name="Lipzen A."/>
            <person name="Chen C."/>
            <person name="Yan M."/>
            <person name="Daum C."/>
            <person name="Ng V."/>
            <person name="Clum A."/>
            <person name="Steindorff A."/>
            <person name="Ohm R.A."/>
            <person name="Martin F."/>
            <person name="Silar P."/>
            <person name="Natvig D.O."/>
            <person name="Lalanne C."/>
            <person name="Gautier V."/>
            <person name="Ament-Velasquez S.L."/>
            <person name="Kruys A."/>
            <person name="Hutchinson M.I."/>
            <person name="Powell A.J."/>
            <person name="Barry K."/>
            <person name="Miller A.N."/>
            <person name="Grigoriev I.V."/>
            <person name="Debuchy R."/>
            <person name="Gladieux P."/>
            <person name="Hiltunen Thoren M."/>
            <person name="Johannesson H."/>
        </authorList>
    </citation>
    <scope>NUCLEOTIDE SEQUENCE</scope>
    <source>
        <strain evidence="4">CBS 168.71</strain>
    </source>
</reference>
<dbReference type="EMBL" id="JAUEPN010000017">
    <property type="protein sequence ID" value="KAK3290110.1"/>
    <property type="molecule type" value="Genomic_DNA"/>
</dbReference>
<dbReference type="InterPro" id="IPR006674">
    <property type="entry name" value="HD_domain"/>
</dbReference>
<proteinExistence type="predicted"/>
<protein>
    <recommendedName>
        <fullName evidence="3">HD domain-containing protein</fullName>
    </recommendedName>
</protein>
<dbReference type="Pfam" id="PF13023">
    <property type="entry name" value="HD_3"/>
    <property type="match status" value="1"/>
</dbReference>
<feature type="domain" description="HD" evidence="3">
    <location>
        <begin position="8"/>
        <end position="123"/>
    </location>
</feature>
<dbReference type="AlphaFoldDB" id="A0AAE0H4Z3"/>
<reference evidence="4" key="2">
    <citation type="submission" date="2023-06" db="EMBL/GenBank/DDBJ databases">
        <authorList>
            <consortium name="Lawrence Berkeley National Laboratory"/>
            <person name="Haridas S."/>
            <person name="Hensen N."/>
            <person name="Bonometti L."/>
            <person name="Westerberg I."/>
            <person name="Brannstrom I.O."/>
            <person name="Guillou S."/>
            <person name="Cros-Aarteil S."/>
            <person name="Calhoun S."/>
            <person name="Kuo A."/>
            <person name="Mondo S."/>
            <person name="Pangilinan J."/>
            <person name="Riley R."/>
            <person name="Labutti K."/>
            <person name="Andreopoulos B."/>
            <person name="Lipzen A."/>
            <person name="Chen C."/>
            <person name="Yanf M."/>
            <person name="Daum C."/>
            <person name="Ng V."/>
            <person name="Clum A."/>
            <person name="Steindorff A."/>
            <person name="Ohm R."/>
            <person name="Martin F."/>
            <person name="Silar P."/>
            <person name="Natvig D."/>
            <person name="Lalanne C."/>
            <person name="Gautier V."/>
            <person name="Ament-Velasquez S.L."/>
            <person name="Kruys A."/>
            <person name="Hutchinson M.I."/>
            <person name="Powell A.J."/>
            <person name="Barry K."/>
            <person name="Miller A.N."/>
            <person name="Grigoriev I.V."/>
            <person name="Debuchy R."/>
            <person name="Gladieux P."/>
            <person name="Thoren M.H."/>
            <person name="Johannesson H."/>
        </authorList>
    </citation>
    <scope>NUCLEOTIDE SEQUENCE</scope>
    <source>
        <strain evidence="4">CBS 168.71</strain>
    </source>
</reference>
<dbReference type="GO" id="GO:0005737">
    <property type="term" value="C:cytoplasm"/>
    <property type="evidence" value="ECO:0007669"/>
    <property type="project" value="TreeGrafter"/>
</dbReference>